<dbReference type="InterPro" id="IPR050879">
    <property type="entry name" value="Acyltransferase_3"/>
</dbReference>
<gene>
    <name evidence="4" type="ORF">ACFQS1_12075</name>
</gene>
<dbReference type="PANTHER" id="PTHR23028">
    <property type="entry name" value="ACETYLTRANSFERASE"/>
    <property type="match status" value="1"/>
</dbReference>
<feature type="transmembrane region" description="Helical" evidence="2">
    <location>
        <begin position="137"/>
        <end position="157"/>
    </location>
</feature>
<keyword evidence="2" id="KW-1133">Transmembrane helix</keyword>
<feature type="transmembrane region" description="Helical" evidence="2">
    <location>
        <begin position="87"/>
        <end position="106"/>
    </location>
</feature>
<evidence type="ECO:0000259" key="3">
    <source>
        <dbReference type="Pfam" id="PF01757"/>
    </source>
</evidence>
<evidence type="ECO:0000256" key="2">
    <source>
        <dbReference type="SAM" id="Phobius"/>
    </source>
</evidence>
<reference evidence="5" key="1">
    <citation type="journal article" date="2019" name="Int. J. Syst. Evol. Microbiol.">
        <title>The Global Catalogue of Microorganisms (GCM) 10K type strain sequencing project: providing services to taxonomists for standard genome sequencing and annotation.</title>
        <authorList>
            <consortium name="The Broad Institute Genomics Platform"/>
            <consortium name="The Broad Institute Genome Sequencing Center for Infectious Disease"/>
            <person name="Wu L."/>
            <person name="Ma J."/>
        </authorList>
    </citation>
    <scope>NUCLEOTIDE SEQUENCE [LARGE SCALE GENOMIC DNA]</scope>
    <source>
        <strain evidence="5">XZYJT-10</strain>
    </source>
</reference>
<dbReference type="RefSeq" id="WP_378966983.1">
    <property type="nucleotide sequence ID" value="NZ_JBHTBJ010000006.1"/>
</dbReference>
<protein>
    <submittedName>
        <fullName evidence="4">Acyltransferase family protein</fullName>
        <ecNumber evidence="4">2.3.-.-</ecNumber>
    </submittedName>
</protein>
<sequence length="435" mass="47053">MTSSAPARLAWLDALRGYAALVVVLFHLSPKVIGTGPHLAIYRHFDAGKYGVLLFFLVSGYVIPMSLERHGSLRRFWIGRLFRIYPAYLAAIALVAILAGAGWLAWPVALRQETWASVLAHATMMNDLVGLRGAVRVFWTLSYEMVFYLIVSGLFVLRWHRRSAWWASGLAIVALAGGAALPDDLLGATFADRRATAAVLLLVTGLSVLAYLKDRLVPAAGVAGIALVLLPALNGHATKQSTVIASWQGVLLLAAMFAGTVVYRWQHRQIGGREAAFALTVVALGMIGAHWTHLGTSAALRLWLATVGAVTVTFLFAYAMRNRTVPLVFTWLGRISYSLYLLHVIGLMLLSRVLPDLGTRGWEFRVAAGLAYVAASLVVAGIAYRMVEKPGQRLGRKIAARLGPRPAPASLLATQRAAPGTGRGENEREASRLDA</sequence>
<feature type="domain" description="Acyltransferase 3" evidence="3">
    <location>
        <begin position="10"/>
        <end position="177"/>
    </location>
</feature>
<feature type="transmembrane region" description="Helical" evidence="2">
    <location>
        <begin position="219"/>
        <end position="237"/>
    </location>
</feature>
<keyword evidence="4" id="KW-0808">Transferase</keyword>
<feature type="domain" description="Acyltransferase 3" evidence="3">
    <location>
        <begin position="217"/>
        <end position="384"/>
    </location>
</feature>
<feature type="transmembrane region" description="Helical" evidence="2">
    <location>
        <begin position="164"/>
        <end position="182"/>
    </location>
</feature>
<proteinExistence type="predicted"/>
<keyword evidence="2" id="KW-0472">Membrane</keyword>
<dbReference type="EC" id="2.3.-.-" evidence="4"/>
<dbReference type="InterPro" id="IPR002656">
    <property type="entry name" value="Acyl_transf_3_dom"/>
</dbReference>
<name>A0ABW2HRN2_9ACTN</name>
<feature type="compositionally biased region" description="Basic and acidic residues" evidence="1">
    <location>
        <begin position="424"/>
        <end position="435"/>
    </location>
</feature>
<feature type="transmembrane region" description="Helical" evidence="2">
    <location>
        <begin position="300"/>
        <end position="319"/>
    </location>
</feature>
<feature type="transmembrane region" description="Helical" evidence="2">
    <location>
        <begin position="366"/>
        <end position="387"/>
    </location>
</feature>
<comment type="caution">
    <text evidence="4">The sequence shown here is derived from an EMBL/GenBank/DDBJ whole genome shotgun (WGS) entry which is preliminary data.</text>
</comment>
<feature type="transmembrane region" description="Helical" evidence="2">
    <location>
        <begin position="194"/>
        <end position="212"/>
    </location>
</feature>
<dbReference type="GO" id="GO:0016746">
    <property type="term" value="F:acyltransferase activity"/>
    <property type="evidence" value="ECO:0007669"/>
    <property type="project" value="UniProtKB-KW"/>
</dbReference>
<dbReference type="Pfam" id="PF01757">
    <property type="entry name" value="Acyl_transf_3"/>
    <property type="match status" value="2"/>
</dbReference>
<feature type="region of interest" description="Disordered" evidence="1">
    <location>
        <begin position="405"/>
        <end position="435"/>
    </location>
</feature>
<feature type="transmembrane region" description="Helical" evidence="2">
    <location>
        <begin position="48"/>
        <end position="67"/>
    </location>
</feature>
<dbReference type="Proteomes" id="UP001596548">
    <property type="component" value="Unassembled WGS sequence"/>
</dbReference>
<evidence type="ECO:0000256" key="1">
    <source>
        <dbReference type="SAM" id="MobiDB-lite"/>
    </source>
</evidence>
<keyword evidence="5" id="KW-1185">Reference proteome</keyword>
<feature type="transmembrane region" description="Helical" evidence="2">
    <location>
        <begin position="275"/>
        <end position="294"/>
    </location>
</feature>
<dbReference type="PANTHER" id="PTHR23028:SF131">
    <property type="entry name" value="BLR2367 PROTEIN"/>
    <property type="match status" value="1"/>
</dbReference>
<dbReference type="EMBL" id="JBHTBJ010000006">
    <property type="protein sequence ID" value="MFC7274723.1"/>
    <property type="molecule type" value="Genomic_DNA"/>
</dbReference>
<accession>A0ABW2HRN2</accession>
<organism evidence="4 5">
    <name type="scientific">Paractinoplanes rhizophilus</name>
    <dbReference type="NCBI Taxonomy" id="1416877"/>
    <lineage>
        <taxon>Bacteria</taxon>
        <taxon>Bacillati</taxon>
        <taxon>Actinomycetota</taxon>
        <taxon>Actinomycetes</taxon>
        <taxon>Micromonosporales</taxon>
        <taxon>Micromonosporaceae</taxon>
        <taxon>Paractinoplanes</taxon>
    </lineage>
</organism>
<evidence type="ECO:0000313" key="5">
    <source>
        <dbReference type="Proteomes" id="UP001596548"/>
    </source>
</evidence>
<evidence type="ECO:0000313" key="4">
    <source>
        <dbReference type="EMBL" id="MFC7274723.1"/>
    </source>
</evidence>
<keyword evidence="4" id="KW-0012">Acyltransferase</keyword>
<keyword evidence="2" id="KW-0812">Transmembrane</keyword>
<feature type="transmembrane region" description="Helical" evidence="2">
    <location>
        <begin position="243"/>
        <end position="263"/>
    </location>
</feature>
<feature type="transmembrane region" description="Helical" evidence="2">
    <location>
        <begin position="331"/>
        <end position="354"/>
    </location>
</feature>